<gene>
    <name evidence="2" type="ORF">HAP48_033805</name>
    <name evidence="3" type="ORF">WDK88_12890</name>
</gene>
<name>A0A973W612_9BRAD</name>
<proteinExistence type="predicted"/>
<reference evidence="2" key="1">
    <citation type="submission" date="2020-06" db="EMBL/GenBank/DDBJ databases">
        <title>Whole Genome Sequence of Bradyrhizobium sp. Strain 1S1.</title>
        <authorList>
            <person name="Bromfield E.S.P."/>
            <person name="Cloutier S."/>
        </authorList>
    </citation>
    <scope>NUCLEOTIDE SEQUENCE [LARGE SCALE GENOMIC DNA]</scope>
    <source>
        <strain evidence="2">1S1</strain>
    </source>
</reference>
<organism evidence="2">
    <name type="scientific">Bradyrhizobium septentrionale</name>
    <dbReference type="NCBI Taxonomy" id="1404411"/>
    <lineage>
        <taxon>Bacteria</taxon>
        <taxon>Pseudomonadati</taxon>
        <taxon>Pseudomonadota</taxon>
        <taxon>Alphaproteobacteria</taxon>
        <taxon>Hyphomicrobiales</taxon>
        <taxon>Nitrobacteraceae</taxon>
        <taxon>Bradyrhizobium</taxon>
    </lineage>
</organism>
<reference evidence="3" key="2">
    <citation type="journal article" date="2021" name="Int. J. Syst. Evol. Microbiol.">
        <title>Bradyrhizobium septentrionale sp. nov. (sv. septentrionale) and Bradyrhizobium quebecense sp. nov. (sv. septentrionale) associated with legumes native to Canada possess rearranged symbiosis genes and numerous insertion sequences.</title>
        <authorList>
            <person name="Bromfield E.S.P."/>
            <person name="Cloutier S."/>
        </authorList>
    </citation>
    <scope>NUCLEOTIDE SEQUENCE</scope>
    <source>
        <strain evidence="3">5S5</strain>
    </source>
</reference>
<dbReference type="RefSeq" id="WP_166214858.1">
    <property type="nucleotide sequence ID" value="NZ_CP088285.1"/>
</dbReference>
<dbReference type="Proteomes" id="UP001432046">
    <property type="component" value="Chromosome"/>
</dbReference>
<reference evidence="3" key="3">
    <citation type="submission" date="2024-03" db="EMBL/GenBank/DDBJ databases">
        <authorList>
            <person name="Bromfield E.S.P."/>
            <person name="Cloutier S."/>
        </authorList>
    </citation>
    <scope>NUCLEOTIDE SEQUENCE</scope>
    <source>
        <strain evidence="3">5S5</strain>
    </source>
</reference>
<protein>
    <submittedName>
        <fullName evidence="2">DUF1629 domain-containing protein</fullName>
    </submittedName>
</protein>
<dbReference type="InterPro" id="IPR012433">
    <property type="entry name" value="Imm11"/>
</dbReference>
<dbReference type="Pfam" id="PF07791">
    <property type="entry name" value="Imm11"/>
    <property type="match status" value="1"/>
</dbReference>
<evidence type="ECO:0000259" key="1">
    <source>
        <dbReference type="Pfam" id="PF07791"/>
    </source>
</evidence>
<evidence type="ECO:0000313" key="4">
    <source>
        <dbReference type="Proteomes" id="UP001432046"/>
    </source>
</evidence>
<accession>A0A973W612</accession>
<dbReference type="EMBL" id="CP147711">
    <property type="protein sequence ID" value="WXC82403.1"/>
    <property type="molecule type" value="Genomic_DNA"/>
</dbReference>
<evidence type="ECO:0000313" key="3">
    <source>
        <dbReference type="EMBL" id="WXC82403.1"/>
    </source>
</evidence>
<dbReference type="EMBL" id="JAAOLE020000001">
    <property type="protein sequence ID" value="NVI47844.1"/>
    <property type="molecule type" value="Genomic_DNA"/>
</dbReference>
<sequence>MHNDNQKAPKERKPKARKFYILNERFGERPADFEVENLAVLRGGQGALAPPKGRRGFPAYPEVPRVVIGKLGRKASPPRDFELFHSYWLVSDPLKRLFEELDPDAFVFLTCDVRLADGSAGPIYWLCDVVRVIEAFDQRTSDELRKHRYRGLLGNTSLVFDDEAIGSARVFCTPHAVNIFADQSVKDACKQAGIRGAMFTPCFKE</sequence>
<keyword evidence="4" id="KW-1185">Reference proteome</keyword>
<feature type="domain" description="Immunity MXAN-0049 protein" evidence="1">
    <location>
        <begin position="41"/>
        <end position="202"/>
    </location>
</feature>
<dbReference type="AlphaFoldDB" id="A0A973W612"/>
<evidence type="ECO:0000313" key="2">
    <source>
        <dbReference type="EMBL" id="NVI47844.1"/>
    </source>
</evidence>